<feature type="region of interest" description="Disordered" evidence="1">
    <location>
        <begin position="98"/>
        <end position="119"/>
    </location>
</feature>
<dbReference type="Proteomes" id="UP001189429">
    <property type="component" value="Unassembled WGS sequence"/>
</dbReference>
<name>A0ABN9X4E9_9DINO</name>
<reference evidence="2" key="1">
    <citation type="submission" date="2023-10" db="EMBL/GenBank/DDBJ databases">
        <authorList>
            <person name="Chen Y."/>
            <person name="Shah S."/>
            <person name="Dougan E. K."/>
            <person name="Thang M."/>
            <person name="Chan C."/>
        </authorList>
    </citation>
    <scope>NUCLEOTIDE SEQUENCE [LARGE SCALE GENOMIC DNA]</scope>
</reference>
<feature type="compositionally biased region" description="Basic and acidic residues" evidence="1">
    <location>
        <begin position="1"/>
        <end position="13"/>
    </location>
</feature>
<accession>A0ABN9X4E9</accession>
<protein>
    <submittedName>
        <fullName evidence="2">Uncharacterized protein</fullName>
    </submittedName>
</protein>
<organism evidence="2 3">
    <name type="scientific">Prorocentrum cordatum</name>
    <dbReference type="NCBI Taxonomy" id="2364126"/>
    <lineage>
        <taxon>Eukaryota</taxon>
        <taxon>Sar</taxon>
        <taxon>Alveolata</taxon>
        <taxon>Dinophyceae</taxon>
        <taxon>Prorocentrales</taxon>
        <taxon>Prorocentraceae</taxon>
        <taxon>Prorocentrum</taxon>
    </lineage>
</organism>
<keyword evidence="3" id="KW-1185">Reference proteome</keyword>
<evidence type="ECO:0000256" key="1">
    <source>
        <dbReference type="SAM" id="MobiDB-lite"/>
    </source>
</evidence>
<evidence type="ECO:0000313" key="3">
    <source>
        <dbReference type="Proteomes" id="UP001189429"/>
    </source>
</evidence>
<evidence type="ECO:0000313" key="2">
    <source>
        <dbReference type="EMBL" id="CAK0892844.1"/>
    </source>
</evidence>
<feature type="region of interest" description="Disordered" evidence="1">
    <location>
        <begin position="1"/>
        <end position="33"/>
    </location>
</feature>
<gene>
    <name evidence="2" type="ORF">PCOR1329_LOCUS72391</name>
</gene>
<proteinExistence type="predicted"/>
<comment type="caution">
    <text evidence="2">The sequence shown here is derived from an EMBL/GenBank/DDBJ whole genome shotgun (WGS) entry which is preliminary data.</text>
</comment>
<sequence>MSLGEPRGRERSGRRPRRARPATDSAELPGPAAPTACRELGRWCSTWLCVLGTSGSASASHDRQAAVPAGSLRIATAAASPRICVSLGWMPFELPWTTTSTPLGAGNSKVDGISVASVP</sequence>
<dbReference type="EMBL" id="CAUYUJ010019671">
    <property type="protein sequence ID" value="CAK0892844.1"/>
    <property type="molecule type" value="Genomic_DNA"/>
</dbReference>